<reference evidence="7 8" key="1">
    <citation type="journal article" date="2005" name="Science">
        <title>Genome sequence of Theileria parva, a bovine pathogen that transforms lymphocytes.</title>
        <authorList>
            <person name="Gardner M.J."/>
            <person name="Bishop R."/>
            <person name="Shah T."/>
            <person name="de Villiers E.P."/>
            <person name="Carlton J.M."/>
            <person name="Hall N."/>
            <person name="Ren Q."/>
            <person name="Paulsen I.T."/>
            <person name="Pain A."/>
            <person name="Berriman M."/>
            <person name="Wilson R.J.M."/>
            <person name="Sato S."/>
            <person name="Ralph S.A."/>
            <person name="Mann D.J."/>
            <person name="Xiong Z."/>
            <person name="Shallom S.J."/>
            <person name="Weidman J."/>
            <person name="Jiang L."/>
            <person name="Lynn J."/>
            <person name="Weaver B."/>
            <person name="Shoaibi A."/>
            <person name="Domingo A.R."/>
            <person name="Wasawo D."/>
            <person name="Crabtree J."/>
            <person name="Wortman J.R."/>
            <person name="Haas B."/>
            <person name="Angiuoli S.V."/>
            <person name="Creasy T.H."/>
            <person name="Lu C."/>
            <person name="Suh B."/>
            <person name="Silva J.C."/>
            <person name="Utterback T.R."/>
            <person name="Feldblyum T.V."/>
            <person name="Pertea M."/>
            <person name="Allen J."/>
            <person name="Nierman W.C."/>
            <person name="Taracha E.L.N."/>
            <person name="Salzberg S.L."/>
            <person name="White O.R."/>
            <person name="Fitzhugh H.A."/>
            <person name="Morzaria S."/>
            <person name="Venter J.C."/>
            <person name="Fraser C.M."/>
            <person name="Nene V."/>
        </authorList>
    </citation>
    <scope>NUCLEOTIDE SEQUENCE [LARGE SCALE GENOMIC DNA]</scope>
    <source>
        <strain evidence="7 8">Muguga</strain>
    </source>
</reference>
<name>Q4N7M6_THEPA</name>
<keyword evidence="4 6" id="KW-0653">Protein transport</keyword>
<dbReference type="Proteomes" id="UP000001949">
    <property type="component" value="Unassembled WGS sequence"/>
</dbReference>
<dbReference type="eggNOG" id="KOG1107">
    <property type="taxonomic scope" value="Eukaryota"/>
</dbReference>
<dbReference type="GeneID" id="3503202"/>
<evidence type="ECO:0000313" key="7">
    <source>
        <dbReference type="EMBL" id="EAN34032.1"/>
    </source>
</evidence>
<evidence type="ECO:0000256" key="2">
    <source>
        <dbReference type="ARBA" id="ARBA00006536"/>
    </source>
</evidence>
<dbReference type="OMA" id="VFNELEY"/>
<dbReference type="GO" id="GO:0006886">
    <property type="term" value="P:intracellular protein transport"/>
    <property type="evidence" value="ECO:0007669"/>
    <property type="project" value="TreeGrafter"/>
</dbReference>
<dbReference type="AlphaFoldDB" id="Q4N7M6"/>
<dbReference type="InParanoid" id="Q4N7M6"/>
<accession>Q4N7M6</accession>
<dbReference type="FunCoup" id="Q4N7M6">
    <property type="interactions" value="417"/>
</dbReference>
<dbReference type="Pfam" id="PF03635">
    <property type="entry name" value="Vps35"/>
    <property type="match status" value="1"/>
</dbReference>
<sequence length="817" mass="93453">MMLSDSVVGMVDNYQPLDQGKMLEEAIFFVKEQSYYMKKAIEMEDVSNSLKHGSNIISELRTSSLSPIHYYELYMKVFNELEYLADFIGDHAKKTNIIPELYVSVQQATFILPRLYLLVMVGAHYIKSKKVTAKEILDDITELCKGIQHPMRGLFLRYYLVQICKDKLPDSDPDNENGFLDSFDFLMNNFCESIRLWIRLNTAGNDKKKLDKERLELGLLVGANLVRITQLEGVDINFYSSTALPRILNEIKSIDDNVAQKYLLDCLIQAFSDEFHIQTIDDILSACVSSIKSDAGISILMTMMNRLSVFLTSNPESLPEGVDIFATFQKHLSTINVVYNTSVLSNQEPEGPQVGIKGYLDLQAAFLEFTTTLYPGTVEHVEFVLNKVVEVLSNSLGDVVIEGPAANSIVKLLTVPIKTLSLKALELSYNEKLISFLNWEMRKEMSYNLIDELVTTNILMDELSSFDVFFNLVSPLFLPFNEEKGEYIPDYVLEKIKLEQYQICKLIQAIKCSDVSDQFGIYKDLTERILKSGSLRTKHTLPCLVNCSLTLLFSSTNQHFNTTNTQFKSSNSQYKTPDTQFKNMKISFNHDFSMEILKYIHNLLELLQPITPEKTLKLLVLVSISVDEFTRSTVGVFGENVNLISDMKMMCLDFLMKACNCYEDEISGGENQVYCIKYMCSAVSSRITILDSEDYLNVAMLLAKYALNLTRLSHRCEVLCFASHLFNSPQYYNEQRLVWCLEKCVTLVETLDFYAPSKLVQALHFPLETSKYFKLKNVTKVVQNKLDKLTPLLSKDEMKEYEEKLKSLQDYTNLLNK</sequence>
<dbReference type="GO" id="GO:0005829">
    <property type="term" value="C:cytosol"/>
    <property type="evidence" value="ECO:0007669"/>
    <property type="project" value="GOC"/>
</dbReference>
<dbReference type="KEGG" id="tpv:TP01_0794"/>
<protein>
    <recommendedName>
        <fullName evidence="6">Vacuolar protein sorting-associated protein 35</fullName>
    </recommendedName>
</protein>
<evidence type="ECO:0000256" key="5">
    <source>
        <dbReference type="ARBA" id="ARBA00023136"/>
    </source>
</evidence>
<evidence type="ECO:0000256" key="3">
    <source>
        <dbReference type="ARBA" id="ARBA00022448"/>
    </source>
</evidence>
<comment type="subcellular location">
    <subcellularLocation>
        <location evidence="1">Membrane</location>
        <topology evidence="1">Peripheral membrane protein</topology>
    </subcellularLocation>
</comment>
<keyword evidence="8" id="KW-1185">Reference proteome</keyword>
<dbReference type="Gene3D" id="1.25.40.660">
    <property type="entry name" value="Vacuolar protein sorting-associated protein 35, helical subcomplex Vps35-C"/>
    <property type="match status" value="1"/>
</dbReference>
<organism evidence="7 8">
    <name type="scientific">Theileria parva</name>
    <name type="common">East coast fever infection agent</name>
    <dbReference type="NCBI Taxonomy" id="5875"/>
    <lineage>
        <taxon>Eukaryota</taxon>
        <taxon>Sar</taxon>
        <taxon>Alveolata</taxon>
        <taxon>Apicomplexa</taxon>
        <taxon>Aconoidasida</taxon>
        <taxon>Piroplasmida</taxon>
        <taxon>Theileriidae</taxon>
        <taxon>Theileria</taxon>
    </lineage>
</organism>
<evidence type="ECO:0000313" key="8">
    <source>
        <dbReference type="Proteomes" id="UP000001949"/>
    </source>
</evidence>
<gene>
    <name evidence="7" type="ordered locus">TP01_0794</name>
</gene>
<dbReference type="InterPro" id="IPR042491">
    <property type="entry name" value="Vps35_C"/>
</dbReference>
<proteinExistence type="inferred from homology"/>
<dbReference type="GO" id="GO:0030906">
    <property type="term" value="C:retromer, cargo-selective complex"/>
    <property type="evidence" value="ECO:0007669"/>
    <property type="project" value="InterPro"/>
</dbReference>
<evidence type="ECO:0000256" key="1">
    <source>
        <dbReference type="ARBA" id="ARBA00004170"/>
    </source>
</evidence>
<evidence type="ECO:0000256" key="6">
    <source>
        <dbReference type="PIRNR" id="PIRNR009375"/>
    </source>
</evidence>
<keyword evidence="5" id="KW-0472">Membrane</keyword>
<dbReference type="PANTHER" id="PTHR11099:SF0">
    <property type="entry name" value="VACUOLAR PROTEIN SORTING-ASSOCIATED PROTEIN 35"/>
    <property type="match status" value="1"/>
</dbReference>
<dbReference type="PIRSF" id="PIRSF009375">
    <property type="entry name" value="Retromer_Vps35"/>
    <property type="match status" value="1"/>
</dbReference>
<dbReference type="GO" id="GO:0042147">
    <property type="term" value="P:retrograde transport, endosome to Golgi"/>
    <property type="evidence" value="ECO:0007669"/>
    <property type="project" value="InterPro"/>
</dbReference>
<comment type="similarity">
    <text evidence="2 6">Belongs to the VPS35 family.</text>
</comment>
<keyword evidence="3 6" id="KW-0813">Transport</keyword>
<dbReference type="InterPro" id="IPR005378">
    <property type="entry name" value="Vps35"/>
</dbReference>
<dbReference type="GO" id="GO:0005770">
    <property type="term" value="C:late endosome"/>
    <property type="evidence" value="ECO:0007669"/>
    <property type="project" value="TreeGrafter"/>
</dbReference>
<dbReference type="VEuPathDB" id="PiroplasmaDB:TpMuguga_01g00794"/>
<dbReference type="STRING" id="5875.Q4N7M6"/>
<dbReference type="PANTHER" id="PTHR11099">
    <property type="entry name" value="VACUOLAR SORTING PROTEIN 35"/>
    <property type="match status" value="1"/>
</dbReference>
<comment type="caution">
    <text evidence="7">The sequence shown here is derived from an EMBL/GenBank/DDBJ whole genome shotgun (WGS) entry which is preliminary data.</text>
</comment>
<evidence type="ECO:0000256" key="4">
    <source>
        <dbReference type="ARBA" id="ARBA00022927"/>
    </source>
</evidence>
<comment type="function">
    <text evidence="6">Plays a role in vesicular protein sorting.</text>
</comment>
<dbReference type="EMBL" id="AAGK01000001">
    <property type="protein sequence ID" value="EAN34032.1"/>
    <property type="molecule type" value="Genomic_DNA"/>
</dbReference>